<protein>
    <submittedName>
        <fullName evidence="2">Uncharacterized protein</fullName>
    </submittedName>
</protein>
<proteinExistence type="predicted"/>
<keyword evidence="1" id="KW-0812">Transmembrane</keyword>
<reference evidence="3" key="1">
    <citation type="submission" date="2017-09" db="EMBL/GenBank/DDBJ databases">
        <title>Depth-based differentiation of microbial function through sediment-hosted aquifers and enrichment of novel symbionts in the deep terrestrial subsurface.</title>
        <authorList>
            <person name="Probst A.J."/>
            <person name="Ladd B."/>
            <person name="Jarett J.K."/>
            <person name="Geller-Mcgrath D.E."/>
            <person name="Sieber C.M.K."/>
            <person name="Emerson J.B."/>
            <person name="Anantharaman K."/>
            <person name="Thomas B.C."/>
            <person name="Malmstrom R."/>
            <person name="Stieglmeier M."/>
            <person name="Klingl A."/>
            <person name="Woyke T."/>
            <person name="Ryan C.M."/>
            <person name="Banfield J.F."/>
        </authorList>
    </citation>
    <scope>NUCLEOTIDE SEQUENCE [LARGE SCALE GENOMIC DNA]</scope>
</reference>
<keyword evidence="1" id="KW-0472">Membrane</keyword>
<name>A0A2M7R9C0_9BACT</name>
<gene>
    <name evidence="2" type="ORF">COY69_02165</name>
</gene>
<dbReference type="AlphaFoldDB" id="A0A2M7R9C0"/>
<feature type="non-terminal residue" evidence="2">
    <location>
        <position position="63"/>
    </location>
</feature>
<dbReference type="Proteomes" id="UP000229449">
    <property type="component" value="Unassembled WGS sequence"/>
</dbReference>
<evidence type="ECO:0000313" key="3">
    <source>
        <dbReference type="Proteomes" id="UP000229449"/>
    </source>
</evidence>
<keyword evidence="1" id="KW-1133">Transmembrane helix</keyword>
<dbReference type="EMBL" id="PFMA01000054">
    <property type="protein sequence ID" value="PIY93340.1"/>
    <property type="molecule type" value="Genomic_DNA"/>
</dbReference>
<evidence type="ECO:0000256" key="1">
    <source>
        <dbReference type="SAM" id="Phobius"/>
    </source>
</evidence>
<organism evidence="2 3">
    <name type="scientific">Candidatus Magasanikbacteria bacterium CG_4_10_14_0_8_um_filter_32_14</name>
    <dbReference type="NCBI Taxonomy" id="1974640"/>
    <lineage>
        <taxon>Bacteria</taxon>
        <taxon>Candidatus Magasanikiibacteriota</taxon>
    </lineage>
</organism>
<sequence length="63" mass="6978">MLTKNTHKKPFPKPISFRKLIGPSFIILALGLGSGEVILWPYLVSNFGLGIVWGAMLGITFQY</sequence>
<feature type="transmembrane region" description="Helical" evidence="1">
    <location>
        <begin position="20"/>
        <end position="38"/>
    </location>
</feature>
<evidence type="ECO:0000313" key="2">
    <source>
        <dbReference type="EMBL" id="PIY93340.1"/>
    </source>
</evidence>
<comment type="caution">
    <text evidence="2">The sequence shown here is derived from an EMBL/GenBank/DDBJ whole genome shotgun (WGS) entry which is preliminary data.</text>
</comment>
<accession>A0A2M7R9C0</accession>